<dbReference type="OrthoDB" id="1683771at2"/>
<keyword evidence="1" id="KW-0812">Transmembrane</keyword>
<feature type="transmembrane region" description="Helical" evidence="1">
    <location>
        <begin position="6"/>
        <end position="21"/>
    </location>
</feature>
<reference evidence="2 3" key="1">
    <citation type="submission" date="2018-06" db="EMBL/GenBank/DDBJ databases">
        <authorList>
            <person name="Strepis N."/>
        </authorList>
    </citation>
    <scope>NUCLEOTIDE SEQUENCE [LARGE SCALE GENOMIC DNA]</scope>
    <source>
        <strain evidence="2">LUCI</strain>
    </source>
</reference>
<protein>
    <submittedName>
        <fullName evidence="2">Uncharacterized protein</fullName>
    </submittedName>
</protein>
<feature type="transmembrane region" description="Helical" evidence="1">
    <location>
        <begin position="88"/>
        <end position="107"/>
    </location>
</feature>
<evidence type="ECO:0000256" key="1">
    <source>
        <dbReference type="SAM" id="Phobius"/>
    </source>
</evidence>
<dbReference type="RefSeq" id="WP_122626102.1">
    <property type="nucleotide sequence ID" value="NZ_UPPP01000052.1"/>
</dbReference>
<dbReference type="EMBL" id="UPPP01000052">
    <property type="protein sequence ID" value="VBB05099.1"/>
    <property type="molecule type" value="Genomic_DNA"/>
</dbReference>
<organism evidence="2 3">
    <name type="scientific">Lucifera butyrica</name>
    <dbReference type="NCBI Taxonomy" id="1351585"/>
    <lineage>
        <taxon>Bacteria</taxon>
        <taxon>Bacillati</taxon>
        <taxon>Bacillota</taxon>
        <taxon>Negativicutes</taxon>
        <taxon>Veillonellales</taxon>
        <taxon>Veillonellaceae</taxon>
        <taxon>Lucifera</taxon>
    </lineage>
</organism>
<dbReference type="AlphaFoldDB" id="A0A498R1R9"/>
<feature type="transmembrane region" description="Helical" evidence="1">
    <location>
        <begin position="65"/>
        <end position="81"/>
    </location>
</feature>
<sequence length="175" mass="20159">MSNQIILWSMLIVPWITLFFMKKKDIRRYAPAGLFSLALSSIVIDAGVRLGFWTIRETIFPLNEMLSYLYGLFPILTMWVLKFTNGNFIIYMITNAILDIGFSFFLVTNFMPSRGIIDANVTGFQDWLLALGRAAAIYVYQKWQEGEPIRLRTFGLNLQPAATKPMLKDKNKDNE</sequence>
<keyword evidence="1" id="KW-1133">Transmembrane helix</keyword>
<proteinExistence type="predicted"/>
<dbReference type="Proteomes" id="UP000277811">
    <property type="component" value="Unassembled WGS sequence"/>
</dbReference>
<keyword evidence="1" id="KW-0472">Membrane</keyword>
<gene>
    <name evidence="2" type="ORF">LUCI_0305</name>
</gene>
<evidence type="ECO:0000313" key="2">
    <source>
        <dbReference type="EMBL" id="VBB05099.1"/>
    </source>
</evidence>
<name>A0A498R1R9_9FIRM</name>
<accession>A0A498R1R9</accession>
<keyword evidence="3" id="KW-1185">Reference proteome</keyword>
<feature type="transmembrane region" description="Helical" evidence="1">
    <location>
        <begin position="33"/>
        <end position="53"/>
    </location>
</feature>
<evidence type="ECO:0000313" key="3">
    <source>
        <dbReference type="Proteomes" id="UP000277811"/>
    </source>
</evidence>